<keyword evidence="4" id="KW-0460">Magnesium</keyword>
<dbReference type="SFLD" id="SFLDS00003">
    <property type="entry name" value="Haloacid_Dehalogenase"/>
    <property type="match status" value="1"/>
</dbReference>
<proteinExistence type="inferred from homology"/>
<dbReference type="NCBIfam" id="TIGR01509">
    <property type="entry name" value="HAD-SF-IA-v3"/>
    <property type="match status" value="1"/>
</dbReference>
<dbReference type="InterPro" id="IPR051600">
    <property type="entry name" value="Beta-PGM-like"/>
</dbReference>
<dbReference type="CDD" id="cd07526">
    <property type="entry name" value="HAD_BPGM_like"/>
    <property type="match status" value="1"/>
</dbReference>
<dbReference type="SUPFAM" id="SSF56784">
    <property type="entry name" value="HAD-like"/>
    <property type="match status" value="1"/>
</dbReference>
<comment type="caution">
    <text evidence="5">The sequence shown here is derived from an EMBL/GenBank/DDBJ whole genome shotgun (WGS) entry which is preliminary data.</text>
</comment>
<comment type="similarity">
    <text evidence="2">Belongs to the HAD-like hydrolase superfamily. CbbY/CbbZ/Gph/YieH family.</text>
</comment>
<gene>
    <name evidence="5" type="ORF">CVT23_14275</name>
</gene>
<reference evidence="5 6" key="1">
    <citation type="submission" date="2017-11" db="EMBL/GenBank/DDBJ databases">
        <title>Draft genome sequence of Rhizobiales bacterium SY3-13.</title>
        <authorList>
            <person name="Sun C."/>
        </authorList>
    </citation>
    <scope>NUCLEOTIDE SEQUENCE [LARGE SCALE GENOMIC DNA]</scope>
    <source>
        <strain evidence="5 6">SY3-13</strain>
    </source>
</reference>
<sequence>MAEPEMVIFDCDGVLVDSEPPANRVLARYLKRHGLDMTLDQVMSTFVGLSLGSCAEIALRDHGVRLPDSFVPDIRRLTAEVLAREVKPIAGVRAAVTAIARPACVASSGEISKMRLTLGTTGLLDLFEGRLYSATMVARGKPAPDLFLHAAAAMGADPARCAVVEDSPFGIQAARAAGMLAIGFTGGGHRDHARDAGLLRDAGAAAVIERMAALPDALRFG</sequence>
<dbReference type="InterPro" id="IPR036412">
    <property type="entry name" value="HAD-like_sf"/>
</dbReference>
<evidence type="ECO:0000313" key="6">
    <source>
        <dbReference type="Proteomes" id="UP000229498"/>
    </source>
</evidence>
<evidence type="ECO:0000256" key="2">
    <source>
        <dbReference type="ARBA" id="ARBA00006171"/>
    </source>
</evidence>
<name>A0A2M9G059_9PROT</name>
<keyword evidence="6" id="KW-1185">Reference proteome</keyword>
<evidence type="ECO:0000256" key="3">
    <source>
        <dbReference type="ARBA" id="ARBA00022723"/>
    </source>
</evidence>
<dbReference type="Proteomes" id="UP000229498">
    <property type="component" value="Unassembled WGS sequence"/>
</dbReference>
<dbReference type="InterPro" id="IPR023214">
    <property type="entry name" value="HAD_sf"/>
</dbReference>
<keyword evidence="5" id="KW-0378">Hydrolase</keyword>
<dbReference type="PANTHER" id="PTHR46193:SF10">
    <property type="entry name" value="6-PHOSPHOGLUCONATE PHOSPHATASE"/>
    <property type="match status" value="1"/>
</dbReference>
<protein>
    <submittedName>
        <fullName evidence="5">Hydrolase</fullName>
    </submittedName>
</protein>
<evidence type="ECO:0000256" key="4">
    <source>
        <dbReference type="ARBA" id="ARBA00022842"/>
    </source>
</evidence>
<organism evidence="5 6">
    <name type="scientific">Minwuia thermotolerans</name>
    <dbReference type="NCBI Taxonomy" id="2056226"/>
    <lineage>
        <taxon>Bacteria</taxon>
        <taxon>Pseudomonadati</taxon>
        <taxon>Pseudomonadota</taxon>
        <taxon>Alphaproteobacteria</taxon>
        <taxon>Minwuiales</taxon>
        <taxon>Minwuiaceae</taxon>
        <taxon>Minwuia</taxon>
    </lineage>
</organism>
<dbReference type="PANTHER" id="PTHR46193">
    <property type="entry name" value="6-PHOSPHOGLUCONATE PHOSPHATASE"/>
    <property type="match status" value="1"/>
</dbReference>
<comment type="cofactor">
    <cofactor evidence="1">
        <name>Mg(2+)</name>
        <dbReference type="ChEBI" id="CHEBI:18420"/>
    </cofactor>
</comment>
<accession>A0A2M9G059</accession>
<dbReference type="RefSeq" id="WP_109794032.1">
    <property type="nucleotide sequence ID" value="NZ_PHIG01000037.1"/>
</dbReference>
<evidence type="ECO:0000256" key="1">
    <source>
        <dbReference type="ARBA" id="ARBA00001946"/>
    </source>
</evidence>
<dbReference type="Gene3D" id="3.40.50.1000">
    <property type="entry name" value="HAD superfamily/HAD-like"/>
    <property type="match status" value="1"/>
</dbReference>
<dbReference type="GO" id="GO:0016787">
    <property type="term" value="F:hydrolase activity"/>
    <property type="evidence" value="ECO:0007669"/>
    <property type="project" value="UniProtKB-KW"/>
</dbReference>
<dbReference type="AlphaFoldDB" id="A0A2M9G059"/>
<evidence type="ECO:0000313" key="5">
    <source>
        <dbReference type="EMBL" id="PJK29079.1"/>
    </source>
</evidence>
<keyword evidence="3" id="KW-0479">Metal-binding</keyword>
<dbReference type="Gene3D" id="1.10.150.240">
    <property type="entry name" value="Putative phosphatase, domain 2"/>
    <property type="match status" value="1"/>
</dbReference>
<dbReference type="GO" id="GO:0046872">
    <property type="term" value="F:metal ion binding"/>
    <property type="evidence" value="ECO:0007669"/>
    <property type="project" value="UniProtKB-KW"/>
</dbReference>
<dbReference type="EMBL" id="PHIG01000037">
    <property type="protein sequence ID" value="PJK29079.1"/>
    <property type="molecule type" value="Genomic_DNA"/>
</dbReference>
<dbReference type="InterPro" id="IPR006439">
    <property type="entry name" value="HAD-SF_hydro_IA"/>
</dbReference>
<dbReference type="Pfam" id="PF00702">
    <property type="entry name" value="Hydrolase"/>
    <property type="match status" value="1"/>
</dbReference>
<dbReference type="SFLD" id="SFLDG01129">
    <property type="entry name" value="C1.5:_HAD__Beta-PGM__Phosphata"/>
    <property type="match status" value="1"/>
</dbReference>
<dbReference type="OrthoDB" id="9800058at2"/>
<dbReference type="InterPro" id="IPR023198">
    <property type="entry name" value="PGP-like_dom2"/>
</dbReference>